<evidence type="ECO:0000313" key="7">
    <source>
        <dbReference type="Proteomes" id="UP000664357"/>
    </source>
</evidence>
<dbReference type="Pfam" id="PF14659">
    <property type="entry name" value="Phage_int_SAM_3"/>
    <property type="match status" value="1"/>
</dbReference>
<dbReference type="PANTHER" id="PTHR30629:SF2">
    <property type="entry name" value="PROPHAGE INTEGRASE INTS-RELATED"/>
    <property type="match status" value="1"/>
</dbReference>
<dbReference type="InterPro" id="IPR010998">
    <property type="entry name" value="Integrase_recombinase_N"/>
</dbReference>
<dbReference type="RefSeq" id="WP_207702709.1">
    <property type="nucleotide sequence ID" value="NZ_JAFREL020000004.1"/>
</dbReference>
<feature type="domain" description="Tyr recombinase" evidence="5">
    <location>
        <begin position="172"/>
        <end position="370"/>
    </location>
</feature>
<dbReference type="SUPFAM" id="SSF56349">
    <property type="entry name" value="DNA breaking-rejoining enzymes"/>
    <property type="match status" value="1"/>
</dbReference>
<keyword evidence="2" id="KW-0229">DNA integration</keyword>
<proteinExistence type="inferred from homology"/>
<dbReference type="Pfam" id="PF00589">
    <property type="entry name" value="Phage_integrase"/>
    <property type="match status" value="1"/>
</dbReference>
<dbReference type="PANTHER" id="PTHR30629">
    <property type="entry name" value="PROPHAGE INTEGRASE"/>
    <property type="match status" value="1"/>
</dbReference>
<dbReference type="EMBL" id="JAFREL020000004">
    <property type="protein sequence ID" value="MEO1772499.1"/>
    <property type="molecule type" value="Genomic_DNA"/>
</dbReference>
<dbReference type="Gene3D" id="1.10.150.130">
    <property type="match status" value="1"/>
</dbReference>
<dbReference type="InterPro" id="IPR002104">
    <property type="entry name" value="Integrase_catalytic"/>
</dbReference>
<evidence type="ECO:0000256" key="2">
    <source>
        <dbReference type="ARBA" id="ARBA00022908"/>
    </source>
</evidence>
<comment type="similarity">
    <text evidence="1">Belongs to the 'phage' integrase family.</text>
</comment>
<comment type="caution">
    <text evidence="6">The sequence shown here is derived from an EMBL/GenBank/DDBJ whole genome shotgun (WGS) entry which is preliminary data.</text>
</comment>
<sequence length="378" mass="43792">MATIKKYTKKNGSIAYQFNAYLGVDPLTGKKKRTTRRGFRTQKEAKLALAKLQLEIEDVGFTKQDFSTYKDVYELWFAQYVNTVKPTSSERVERYFDHQILPAFGSMKLSKITPAYCQKVVNDWNGSYTHPAHLKSYTSKVFKFAINHGLLTDDPMDRIIMPKKQRTVKSKEDQNFLDKQQLKEFLTLIKENESSQVYTMFHVLAYTGLRKSELFALSWSDIDFTSESLSVNKSVANLSKKRYISTTKTTNSERVLSLDKKTISLLKKWKLEQRKMLLTRGLPVKSDTQQLIFSSEKNEILYHYYLSKKLNKYPDYSITPHGFRHTHASLLFESGATLKQVQERLGHSDISTTLNIYTHVTKAAEKDVAINFQKYLES</sequence>
<evidence type="ECO:0000256" key="3">
    <source>
        <dbReference type="ARBA" id="ARBA00023125"/>
    </source>
</evidence>
<dbReference type="Proteomes" id="UP000664357">
    <property type="component" value="Unassembled WGS sequence"/>
</dbReference>
<organism evidence="6 7">
    <name type="scientific">Candidatus Enterococcus ferrettii</name>
    <dbReference type="NCBI Taxonomy" id="2815324"/>
    <lineage>
        <taxon>Bacteria</taxon>
        <taxon>Bacillati</taxon>
        <taxon>Bacillota</taxon>
        <taxon>Bacilli</taxon>
        <taxon>Lactobacillales</taxon>
        <taxon>Enterococcaceae</taxon>
        <taxon>Enterococcus</taxon>
    </lineage>
</organism>
<name>A0ABV0EV18_9ENTE</name>
<evidence type="ECO:0000256" key="4">
    <source>
        <dbReference type="ARBA" id="ARBA00023172"/>
    </source>
</evidence>
<dbReference type="InterPro" id="IPR013762">
    <property type="entry name" value="Integrase-like_cat_sf"/>
</dbReference>
<keyword evidence="4" id="KW-0233">DNA recombination</keyword>
<evidence type="ECO:0000256" key="1">
    <source>
        <dbReference type="ARBA" id="ARBA00008857"/>
    </source>
</evidence>
<gene>
    <name evidence="6" type="ORF">JZO67_004481</name>
</gene>
<dbReference type="InterPro" id="IPR004107">
    <property type="entry name" value="Integrase_SAM-like_N"/>
</dbReference>
<accession>A0ABV0EV18</accession>
<reference evidence="6 7" key="1">
    <citation type="submission" date="2024-02" db="EMBL/GenBank/DDBJ databases">
        <title>The Genome Sequence of Enterococcus sp. DIV0159.</title>
        <authorList>
            <person name="Earl A."/>
            <person name="Manson A."/>
            <person name="Gilmore M."/>
            <person name="Sanders J."/>
            <person name="Shea T."/>
            <person name="Howe W."/>
            <person name="Livny J."/>
            <person name="Cuomo C."/>
            <person name="Neafsey D."/>
            <person name="Birren B."/>
        </authorList>
    </citation>
    <scope>NUCLEOTIDE SEQUENCE [LARGE SCALE GENOMIC DNA]</scope>
    <source>
        <strain evidence="6 7">665A</strain>
    </source>
</reference>
<dbReference type="InterPro" id="IPR028259">
    <property type="entry name" value="AP2-like_int_N"/>
</dbReference>
<dbReference type="CDD" id="cd01189">
    <property type="entry name" value="INT_ICEBs1_C_like"/>
    <property type="match status" value="1"/>
</dbReference>
<protein>
    <recommendedName>
        <fullName evidence="5">Tyr recombinase domain-containing protein</fullName>
    </recommendedName>
</protein>
<dbReference type="PROSITE" id="PS51898">
    <property type="entry name" value="TYR_RECOMBINASE"/>
    <property type="match status" value="1"/>
</dbReference>
<keyword evidence="7" id="KW-1185">Reference proteome</keyword>
<evidence type="ECO:0000259" key="5">
    <source>
        <dbReference type="PROSITE" id="PS51898"/>
    </source>
</evidence>
<evidence type="ECO:0000313" key="6">
    <source>
        <dbReference type="EMBL" id="MEO1772499.1"/>
    </source>
</evidence>
<dbReference type="InterPro" id="IPR011010">
    <property type="entry name" value="DNA_brk_join_enz"/>
</dbReference>
<dbReference type="Gene3D" id="1.10.443.10">
    <property type="entry name" value="Intergrase catalytic core"/>
    <property type="match status" value="1"/>
</dbReference>
<keyword evidence="3" id="KW-0238">DNA-binding</keyword>
<dbReference type="Pfam" id="PF14657">
    <property type="entry name" value="Arm-DNA-bind_4"/>
    <property type="match status" value="1"/>
</dbReference>
<dbReference type="InterPro" id="IPR050808">
    <property type="entry name" value="Phage_Integrase"/>
</dbReference>